<organism evidence="1 2">
    <name type="scientific">Micromonospora parathelypteridis</name>
    <dbReference type="NCBI Taxonomy" id="1839617"/>
    <lineage>
        <taxon>Bacteria</taxon>
        <taxon>Bacillati</taxon>
        <taxon>Actinomycetota</taxon>
        <taxon>Actinomycetes</taxon>
        <taxon>Micromonosporales</taxon>
        <taxon>Micromonosporaceae</taxon>
        <taxon>Micromonospora</taxon>
    </lineage>
</organism>
<dbReference type="Proteomes" id="UP000586947">
    <property type="component" value="Unassembled WGS sequence"/>
</dbReference>
<dbReference type="AlphaFoldDB" id="A0A840VPS0"/>
<keyword evidence="2" id="KW-1185">Reference proteome</keyword>
<evidence type="ECO:0000313" key="1">
    <source>
        <dbReference type="EMBL" id="MBB5478707.1"/>
    </source>
</evidence>
<sequence>MQRMLGHASASMTLDVYAGLFGDDLDAVATRLDEAFTARGADYLRTGTTDGGVIDLGKRRSPGR</sequence>
<comment type="caution">
    <text evidence="1">The sequence shown here is derived from an EMBL/GenBank/DDBJ whole genome shotgun (WGS) entry which is preliminary data.</text>
</comment>
<name>A0A840VPS0_9ACTN</name>
<evidence type="ECO:0000313" key="2">
    <source>
        <dbReference type="Proteomes" id="UP000586947"/>
    </source>
</evidence>
<proteinExistence type="predicted"/>
<protein>
    <recommendedName>
        <fullName evidence="3">Integrase</fullName>
    </recommendedName>
</protein>
<evidence type="ECO:0008006" key="3">
    <source>
        <dbReference type="Google" id="ProtNLM"/>
    </source>
</evidence>
<dbReference type="RefSeq" id="WP_221309820.1">
    <property type="nucleotide sequence ID" value="NZ_BMNF01000001.1"/>
</dbReference>
<gene>
    <name evidence="1" type="ORF">HNR20_003212</name>
</gene>
<dbReference type="EMBL" id="JACHDP010000001">
    <property type="protein sequence ID" value="MBB5478707.1"/>
    <property type="molecule type" value="Genomic_DNA"/>
</dbReference>
<reference evidence="1 2" key="1">
    <citation type="submission" date="2020-08" db="EMBL/GenBank/DDBJ databases">
        <title>Sequencing the genomes of 1000 actinobacteria strains.</title>
        <authorList>
            <person name="Klenk H.-P."/>
        </authorList>
    </citation>
    <scope>NUCLEOTIDE SEQUENCE [LARGE SCALE GENOMIC DNA]</scope>
    <source>
        <strain evidence="1 2">DSM 103125</strain>
    </source>
</reference>
<accession>A0A840VPS0</accession>